<gene>
    <name evidence="3" type="ORF">DdX_20435</name>
</gene>
<dbReference type="PANTHER" id="PTHR13136">
    <property type="entry name" value="TESTIS DEVELOPMENT PROTEIN PRTD"/>
    <property type="match status" value="1"/>
</dbReference>
<dbReference type="GO" id="GO:0045944">
    <property type="term" value="P:positive regulation of transcription by RNA polymerase II"/>
    <property type="evidence" value="ECO:0007669"/>
    <property type="project" value="TreeGrafter"/>
</dbReference>
<dbReference type="Pfam" id="PF23154">
    <property type="entry name" value="KANSL3_1st"/>
    <property type="match status" value="1"/>
</dbReference>
<feature type="region of interest" description="Disordered" evidence="1">
    <location>
        <begin position="1"/>
        <end position="55"/>
    </location>
</feature>
<sequence length="769" mass="87634">MGRKKLDLTEKEKKAKMNGTNTCQKVEKQTARRSKSGVQNETVLKKKQPARRLKSSVQPNVTLMKEKNHFQNVEKQPARRSKSGVQPKAIMDEAHETNTLQSVKKQSARRSNSVWHSEAIQLSEQTSDATNFQKAEKQSSRRLKTGLQPQVLMENIQEMNASDKVNMQADRNVDSELYSESTTIPNVTEYIDQTETTQIFYTGGIPARDEYIQLAEANNVIFESRRNFAEKMRLRSKLNSMSIGLNTVVIDKDDYFCRKLLTNYYSPRNSAFSDRHSDDYFIDVCSQNEPVISSECALGWSPAELCAKDIVNVVNQSKRLSSVEELEESAHLEDPEVESLLKAFLKNIFIQRSIALSTLSVAAGTSMFYSLSLDNANHLVESLCLFNENSLTSFVNAHRWLLLNLDKYLLSAYLNLLKFCDLTGSKLVMYLINTSMNQNDEPMNLGNKYLLEFLRGKIEDPAITWLSTIKQHQIENVTLIFVYPLNFVPQTPNPCNSLFSDLLPQVAAHVERILLPPKADAYQTVESYTMKCIRVIYWHLRRIKDSRPNDYIFLVGWRTSCLLNHYVLSHLEGITGVLDFAFPLQTVYGPRGDVEDDICMTPCSTLFVIGEDACDTDAISMADLRTNMLYDTGLIVVGSADQNLLVAAPRLSIERITQKCVDWSVMYHVSDFIRKVVGNFPYPDIEVNFRHAHPSSKSLEINFAEKEMMAKAPRKYIRKKVLREIQNDPPIESQSEERVGSKNRKSVSGNTKRKQSPRKLQVKYTPETI</sequence>
<protein>
    <submittedName>
        <fullName evidence="3">Protein sumv-2</fullName>
    </submittedName>
</protein>
<dbReference type="GO" id="GO:0044545">
    <property type="term" value="C:NSL complex"/>
    <property type="evidence" value="ECO:0007669"/>
    <property type="project" value="TreeGrafter"/>
</dbReference>
<organism evidence="3 4">
    <name type="scientific">Ditylenchus destructor</name>
    <dbReference type="NCBI Taxonomy" id="166010"/>
    <lineage>
        <taxon>Eukaryota</taxon>
        <taxon>Metazoa</taxon>
        <taxon>Ecdysozoa</taxon>
        <taxon>Nematoda</taxon>
        <taxon>Chromadorea</taxon>
        <taxon>Rhabditida</taxon>
        <taxon>Tylenchina</taxon>
        <taxon>Tylenchomorpha</taxon>
        <taxon>Sphaerularioidea</taxon>
        <taxon>Anguinidae</taxon>
        <taxon>Anguininae</taxon>
        <taxon>Ditylenchus</taxon>
    </lineage>
</organism>
<keyword evidence="4" id="KW-1185">Reference proteome</keyword>
<feature type="region of interest" description="Disordered" evidence="1">
    <location>
        <begin position="727"/>
        <end position="769"/>
    </location>
</feature>
<dbReference type="InterPro" id="IPR056519">
    <property type="entry name" value="KANSL3_1st"/>
</dbReference>
<dbReference type="EMBL" id="JAKKPZ010000580">
    <property type="protein sequence ID" value="KAI1693836.1"/>
    <property type="molecule type" value="Genomic_DNA"/>
</dbReference>
<feature type="compositionally biased region" description="Basic residues" evidence="1">
    <location>
        <begin position="45"/>
        <end position="54"/>
    </location>
</feature>
<accession>A0AAD4MKT0</accession>
<comment type="caution">
    <text evidence="3">The sequence shown here is derived from an EMBL/GenBank/DDBJ whole genome shotgun (WGS) entry which is preliminary data.</text>
</comment>
<evidence type="ECO:0000259" key="2">
    <source>
        <dbReference type="Pfam" id="PF23154"/>
    </source>
</evidence>
<feature type="region of interest" description="Disordered" evidence="1">
    <location>
        <begin position="94"/>
        <end position="143"/>
    </location>
</feature>
<feature type="domain" description="KANSL3 helical" evidence="2">
    <location>
        <begin position="302"/>
        <end position="460"/>
    </location>
</feature>
<reference evidence="3" key="1">
    <citation type="submission" date="2022-01" db="EMBL/GenBank/DDBJ databases">
        <title>Genome Sequence Resource for Two Populations of Ditylenchus destructor, the Migratory Endoparasitic Phytonematode.</title>
        <authorList>
            <person name="Zhang H."/>
            <person name="Lin R."/>
            <person name="Xie B."/>
        </authorList>
    </citation>
    <scope>NUCLEOTIDE SEQUENCE</scope>
    <source>
        <strain evidence="3">BazhouSP</strain>
    </source>
</reference>
<dbReference type="Proteomes" id="UP001201812">
    <property type="component" value="Unassembled WGS sequence"/>
</dbReference>
<name>A0AAD4MKT0_9BILA</name>
<evidence type="ECO:0000256" key="1">
    <source>
        <dbReference type="SAM" id="MobiDB-lite"/>
    </source>
</evidence>
<evidence type="ECO:0000313" key="3">
    <source>
        <dbReference type="EMBL" id="KAI1693836.1"/>
    </source>
</evidence>
<proteinExistence type="predicted"/>
<dbReference type="AlphaFoldDB" id="A0AAD4MKT0"/>
<dbReference type="PANTHER" id="PTHR13136:SF16">
    <property type="entry name" value="KAT8 REGULATORY NSL COMPLEX SUBUNIT 3"/>
    <property type="match status" value="1"/>
</dbReference>
<feature type="compositionally biased region" description="Basic and acidic residues" evidence="1">
    <location>
        <begin position="1"/>
        <end position="15"/>
    </location>
</feature>
<evidence type="ECO:0000313" key="4">
    <source>
        <dbReference type="Proteomes" id="UP001201812"/>
    </source>
</evidence>
<feature type="compositionally biased region" description="Basic residues" evidence="1">
    <location>
        <begin position="741"/>
        <end position="761"/>
    </location>
</feature>
<feature type="compositionally biased region" description="Polar residues" evidence="1">
    <location>
        <begin position="97"/>
        <end position="133"/>
    </location>
</feature>
<dbReference type="InterPro" id="IPR026555">
    <property type="entry name" value="NSL3/Tex30"/>
</dbReference>